<name>A0A137PD10_CONC2</name>
<feature type="compositionally biased region" description="Polar residues" evidence="1">
    <location>
        <begin position="543"/>
        <end position="567"/>
    </location>
</feature>
<dbReference type="Proteomes" id="UP000070444">
    <property type="component" value="Unassembled WGS sequence"/>
</dbReference>
<reference evidence="2 3" key="1">
    <citation type="journal article" date="2015" name="Genome Biol. Evol.">
        <title>Phylogenomic analyses indicate that early fungi evolved digesting cell walls of algal ancestors of land plants.</title>
        <authorList>
            <person name="Chang Y."/>
            <person name="Wang S."/>
            <person name="Sekimoto S."/>
            <person name="Aerts A.L."/>
            <person name="Choi C."/>
            <person name="Clum A."/>
            <person name="LaButti K.M."/>
            <person name="Lindquist E.A."/>
            <person name="Yee Ngan C."/>
            <person name="Ohm R.A."/>
            <person name="Salamov A.A."/>
            <person name="Grigoriev I.V."/>
            <person name="Spatafora J.W."/>
            <person name="Berbee M.L."/>
        </authorList>
    </citation>
    <scope>NUCLEOTIDE SEQUENCE [LARGE SCALE GENOMIC DNA]</scope>
    <source>
        <strain evidence="2 3">NRRL 28638</strain>
    </source>
</reference>
<evidence type="ECO:0000256" key="1">
    <source>
        <dbReference type="SAM" id="MobiDB-lite"/>
    </source>
</evidence>
<sequence>MTSFPTSIHPSQLMTTQIKAENTALYLSSSSSSTEPHSTATSINPALLHTTGISLVDNSLENIQSSALTQSPLTAEAVVEPTRTLHCSFYNGKTSVMSDCTVTASISETFQDVLRRVIPFEVSPDSASVHVYRNNQWDLVSATLDSPVATIDSQEAYILFSMDPGSAHSDDIPTPTQSFAPHVGQPGLDQFTMWPTRDQSLNFHLPNPNHLAQPFAYTTDCKESAIYTKSQPMHMEFPFSTYPEPQQTLLADPSFSPVSALTPFHLIHRDTSTLLEGYRVIGPNALITHNEGLLFVSQIVDVLYYLDPHLDKMDRRGHKLPSLFANLPLYQQKARYQEQLREREDISSRKQRICRETLGRHLELLRDICRTTAWLDLAEFKEVRAGVEGLINTIQSHMNYLERVNNNMRNLHERSEPARDVRKHMKTYVIESKKGPTSPTYIPLSHLLHLQPCYQPISLQDIEPSDTKRKWKYIHGIAIDVPIMLCRYTQGNYLGTLNFCWRIPSDPAQRDPEQHERALQLVADQLPKYPTRSMRGPIKRNRSAANTKSYSEVSPLSQAPSTTSPIPNESARPMAHRFNTISEYTPMYANQLGYAQATLPTSSAYPLIQVPAGAQYSNVPPMPVLNPIDFMPFGDRSNSIDYSSLPSHYTNSRMIPLDMSANGV</sequence>
<evidence type="ECO:0000313" key="2">
    <source>
        <dbReference type="EMBL" id="KXN72886.1"/>
    </source>
</evidence>
<gene>
    <name evidence="2" type="ORF">CONCODRAFT_77605</name>
</gene>
<dbReference type="STRING" id="796925.A0A137PD10"/>
<evidence type="ECO:0000313" key="3">
    <source>
        <dbReference type="Proteomes" id="UP000070444"/>
    </source>
</evidence>
<accession>A0A137PD10</accession>
<protein>
    <submittedName>
        <fullName evidence="2">Uncharacterized protein</fullName>
    </submittedName>
</protein>
<proteinExistence type="predicted"/>
<feature type="region of interest" description="Disordered" evidence="1">
    <location>
        <begin position="530"/>
        <end position="571"/>
    </location>
</feature>
<dbReference type="OrthoDB" id="2371840at2759"/>
<dbReference type="EMBL" id="KQ964445">
    <property type="protein sequence ID" value="KXN72886.1"/>
    <property type="molecule type" value="Genomic_DNA"/>
</dbReference>
<dbReference type="AlphaFoldDB" id="A0A137PD10"/>
<organism evidence="2 3">
    <name type="scientific">Conidiobolus coronatus (strain ATCC 28846 / CBS 209.66 / NRRL 28638)</name>
    <name type="common">Delacroixia coronata</name>
    <dbReference type="NCBI Taxonomy" id="796925"/>
    <lineage>
        <taxon>Eukaryota</taxon>
        <taxon>Fungi</taxon>
        <taxon>Fungi incertae sedis</taxon>
        <taxon>Zoopagomycota</taxon>
        <taxon>Entomophthoromycotina</taxon>
        <taxon>Entomophthoromycetes</taxon>
        <taxon>Entomophthorales</taxon>
        <taxon>Ancylistaceae</taxon>
        <taxon>Conidiobolus</taxon>
    </lineage>
</organism>
<keyword evidence="3" id="KW-1185">Reference proteome</keyword>